<feature type="domain" description="Nitrogenase/oxidoreductase component 1" evidence="1">
    <location>
        <begin position="3"/>
        <end position="273"/>
    </location>
</feature>
<evidence type="ECO:0000259" key="1">
    <source>
        <dbReference type="Pfam" id="PF00148"/>
    </source>
</evidence>
<sequence length="295" mass="34082">MSTLNFILGFHTYLEDYKEVKRIAGEFGIDSIVLSDPSEMLDSGLTGEYKLYYGGTPIKDIYRAKFSSATVCFQKYSTEKTREYIEKVWKQPTYVVRPYGIQGTDEFVQLLSKLSGKPVPDTLVKERQKLLDAMADSYYWIHGKRFALWGDPDFVYGITSFLLELGAEPVHILCTNAGDEWAEEIKELCGKFDNGKYAQVFPGKDLWHMRSLLFTEPVDYMIGTSYGKFLWRDTGTPLIRIGYPIFDRHHLHRYGILFYKGALNLLVWIVNTILDETDRRTIGIAETDYSFDLIR</sequence>
<proteinExistence type="predicted"/>
<dbReference type="Gene3D" id="3.40.50.1980">
    <property type="entry name" value="Nitrogenase molybdenum iron protein domain"/>
    <property type="match status" value="2"/>
</dbReference>
<reference evidence="2" key="1">
    <citation type="journal article" date="2020" name="mSystems">
        <title>Genome- and Community-Level Interaction Insights into Carbon Utilization and Element Cycling Functions of Hydrothermarchaeota in Hydrothermal Sediment.</title>
        <authorList>
            <person name="Zhou Z."/>
            <person name="Liu Y."/>
            <person name="Xu W."/>
            <person name="Pan J."/>
            <person name="Luo Z.H."/>
            <person name="Li M."/>
        </authorList>
    </citation>
    <scope>NUCLEOTIDE SEQUENCE [LARGE SCALE GENOMIC DNA]</scope>
    <source>
        <strain evidence="2">SpSt-132</strain>
    </source>
</reference>
<protein>
    <recommendedName>
        <fullName evidence="1">Nitrogenase/oxidoreductase component 1 domain-containing protein</fullName>
    </recommendedName>
</protein>
<dbReference type="Pfam" id="PF00148">
    <property type="entry name" value="Oxidored_nitro"/>
    <property type="match status" value="1"/>
</dbReference>
<dbReference type="PANTHER" id="PTHR33712">
    <property type="entry name" value="LIGHT-INDEPENDENT PROTOCHLOROPHYLLIDE REDUCTASE SUBUNIT B"/>
    <property type="match status" value="1"/>
</dbReference>
<gene>
    <name evidence="2" type="ORF">ENO47_02170</name>
</gene>
<name>A0A7C2ZFW5_9AQUI</name>
<comment type="caution">
    <text evidence="2">The sequence shown here is derived from an EMBL/GenBank/DDBJ whole genome shotgun (WGS) entry which is preliminary data.</text>
</comment>
<dbReference type="PANTHER" id="PTHR33712:SF7">
    <property type="entry name" value="LIGHT-INDEPENDENT PROTOCHLOROPHYLLIDE REDUCTASE SUBUNIT B"/>
    <property type="match status" value="1"/>
</dbReference>
<dbReference type="EMBL" id="DSFP01000027">
    <property type="protein sequence ID" value="HEW45466.1"/>
    <property type="molecule type" value="Genomic_DNA"/>
</dbReference>
<dbReference type="GO" id="GO:0016491">
    <property type="term" value="F:oxidoreductase activity"/>
    <property type="evidence" value="ECO:0007669"/>
    <property type="project" value="InterPro"/>
</dbReference>
<organism evidence="2">
    <name type="scientific">Hydrogenobacter sp</name>
    <dbReference type="NCBI Taxonomy" id="2152829"/>
    <lineage>
        <taxon>Bacteria</taxon>
        <taxon>Pseudomonadati</taxon>
        <taxon>Aquificota</taxon>
        <taxon>Aquificia</taxon>
        <taxon>Aquificales</taxon>
        <taxon>Aquificaceae</taxon>
        <taxon>Hydrogenobacter</taxon>
    </lineage>
</organism>
<accession>A0A7C2ZFW5</accession>
<dbReference type="InterPro" id="IPR000510">
    <property type="entry name" value="Nase/OxRdtase_comp1"/>
</dbReference>
<evidence type="ECO:0000313" key="2">
    <source>
        <dbReference type="EMBL" id="HEW45466.1"/>
    </source>
</evidence>
<dbReference type="AlphaFoldDB" id="A0A7C2ZFW5"/>
<dbReference type="InterPro" id="IPR050152">
    <property type="entry name" value="ChlB/BchB/BchZ"/>
</dbReference>
<dbReference type="SUPFAM" id="SSF53807">
    <property type="entry name" value="Helical backbone' metal receptor"/>
    <property type="match status" value="1"/>
</dbReference>
<dbReference type="Gene3D" id="1.20.89.10">
    <property type="entry name" value="Nitrogenase Molybdenum-iron Protein, subunit B, domain 4"/>
    <property type="match status" value="1"/>
</dbReference>